<feature type="compositionally biased region" description="Basic and acidic residues" evidence="1">
    <location>
        <begin position="1"/>
        <end position="13"/>
    </location>
</feature>
<feature type="compositionally biased region" description="Basic residues" evidence="1">
    <location>
        <begin position="14"/>
        <end position="24"/>
    </location>
</feature>
<evidence type="ECO:0000313" key="2">
    <source>
        <dbReference type="EMBL" id="KAJ1361562.1"/>
    </source>
</evidence>
<accession>A0AAD5MN70</accession>
<name>A0AAD5MN70_PARTN</name>
<feature type="compositionally biased region" description="Basic and acidic residues" evidence="1">
    <location>
        <begin position="32"/>
        <end position="49"/>
    </location>
</feature>
<dbReference type="EMBL" id="JAHQIW010004223">
    <property type="protein sequence ID" value="KAJ1361562.1"/>
    <property type="molecule type" value="Genomic_DNA"/>
</dbReference>
<dbReference type="AlphaFoldDB" id="A0AAD5MN70"/>
<feature type="compositionally biased region" description="Basic and acidic residues" evidence="1">
    <location>
        <begin position="102"/>
        <end position="128"/>
    </location>
</feature>
<gene>
    <name evidence="2" type="ORF">KIN20_020843</name>
</gene>
<protein>
    <submittedName>
        <fullName evidence="2">Uncharacterized protein</fullName>
    </submittedName>
</protein>
<evidence type="ECO:0000256" key="1">
    <source>
        <dbReference type="SAM" id="MobiDB-lite"/>
    </source>
</evidence>
<feature type="compositionally biased region" description="Low complexity" evidence="1">
    <location>
        <begin position="73"/>
        <end position="82"/>
    </location>
</feature>
<evidence type="ECO:0000313" key="3">
    <source>
        <dbReference type="Proteomes" id="UP001196413"/>
    </source>
</evidence>
<proteinExistence type="predicted"/>
<keyword evidence="3" id="KW-1185">Reference proteome</keyword>
<comment type="caution">
    <text evidence="2">The sequence shown here is derived from an EMBL/GenBank/DDBJ whole genome shotgun (WGS) entry which is preliminary data.</text>
</comment>
<organism evidence="2 3">
    <name type="scientific">Parelaphostrongylus tenuis</name>
    <name type="common">Meningeal worm</name>
    <dbReference type="NCBI Taxonomy" id="148309"/>
    <lineage>
        <taxon>Eukaryota</taxon>
        <taxon>Metazoa</taxon>
        <taxon>Ecdysozoa</taxon>
        <taxon>Nematoda</taxon>
        <taxon>Chromadorea</taxon>
        <taxon>Rhabditida</taxon>
        <taxon>Rhabditina</taxon>
        <taxon>Rhabditomorpha</taxon>
        <taxon>Strongyloidea</taxon>
        <taxon>Metastrongylidae</taxon>
        <taxon>Parelaphostrongylus</taxon>
    </lineage>
</organism>
<feature type="non-terminal residue" evidence="2">
    <location>
        <position position="1"/>
    </location>
</feature>
<reference evidence="2" key="1">
    <citation type="submission" date="2021-06" db="EMBL/GenBank/DDBJ databases">
        <title>Parelaphostrongylus tenuis whole genome reference sequence.</title>
        <authorList>
            <person name="Garwood T.J."/>
            <person name="Larsen P.A."/>
            <person name="Fountain-Jones N.M."/>
            <person name="Garbe J.R."/>
            <person name="Macchietto M.G."/>
            <person name="Kania S.A."/>
            <person name="Gerhold R.W."/>
            <person name="Richards J.E."/>
            <person name="Wolf T.M."/>
        </authorList>
    </citation>
    <scope>NUCLEOTIDE SEQUENCE</scope>
    <source>
        <strain evidence="2">MNPRO001-30</strain>
        <tissue evidence="2">Meninges</tissue>
    </source>
</reference>
<sequence>MPSRETRSKDRIKGARHSRTRHGLARSTSPRPQRESRSRHSQLRDRSKSAESAVKNKGKSASSGSPHMKKQQKQAAKPSSVSSKEKQAGSPKKLNLPTGKTLGKEATTEKKKEFGTAKSSPSRERLAQ</sequence>
<dbReference type="Proteomes" id="UP001196413">
    <property type="component" value="Unassembled WGS sequence"/>
</dbReference>
<feature type="region of interest" description="Disordered" evidence="1">
    <location>
        <begin position="1"/>
        <end position="128"/>
    </location>
</feature>